<name>A0ABS7Q2D5_9SPHN</name>
<dbReference type="EMBL" id="JAINVV010000017">
    <property type="protein sequence ID" value="MBY8826409.1"/>
    <property type="molecule type" value="Genomic_DNA"/>
</dbReference>
<evidence type="ECO:0000256" key="2">
    <source>
        <dbReference type="RuleBase" id="RU000363"/>
    </source>
</evidence>
<dbReference type="PANTHER" id="PTHR42760">
    <property type="entry name" value="SHORT-CHAIN DEHYDROGENASES/REDUCTASES FAMILY MEMBER"/>
    <property type="match status" value="1"/>
</dbReference>
<dbReference type="PRINTS" id="PR00081">
    <property type="entry name" value="GDHRDH"/>
</dbReference>
<dbReference type="InterPro" id="IPR036291">
    <property type="entry name" value="NAD(P)-bd_dom_sf"/>
</dbReference>
<comment type="caution">
    <text evidence="3">The sequence shown here is derived from an EMBL/GenBank/DDBJ whole genome shotgun (WGS) entry which is preliminary data.</text>
</comment>
<dbReference type="PRINTS" id="PR00080">
    <property type="entry name" value="SDRFAMILY"/>
</dbReference>
<keyword evidence="4" id="KW-1185">Reference proteome</keyword>
<proteinExistence type="inferred from homology"/>
<organism evidence="3 4">
    <name type="scientific">Sphingomonas colocasiae</name>
    <dbReference type="NCBI Taxonomy" id="1848973"/>
    <lineage>
        <taxon>Bacteria</taxon>
        <taxon>Pseudomonadati</taxon>
        <taxon>Pseudomonadota</taxon>
        <taxon>Alphaproteobacteria</taxon>
        <taxon>Sphingomonadales</taxon>
        <taxon>Sphingomonadaceae</taxon>
        <taxon>Sphingomonas</taxon>
    </lineage>
</organism>
<evidence type="ECO:0000313" key="4">
    <source>
        <dbReference type="Proteomes" id="UP000706039"/>
    </source>
</evidence>
<dbReference type="Pfam" id="PF00106">
    <property type="entry name" value="adh_short"/>
    <property type="match status" value="1"/>
</dbReference>
<dbReference type="RefSeq" id="WP_222994027.1">
    <property type="nucleotide sequence ID" value="NZ_JAINVV010000017.1"/>
</dbReference>
<evidence type="ECO:0000313" key="3">
    <source>
        <dbReference type="EMBL" id="MBY8826409.1"/>
    </source>
</evidence>
<dbReference type="PROSITE" id="PS00061">
    <property type="entry name" value="ADH_SHORT"/>
    <property type="match status" value="1"/>
</dbReference>
<dbReference type="SUPFAM" id="SSF51735">
    <property type="entry name" value="NAD(P)-binding Rossmann-fold domains"/>
    <property type="match status" value="1"/>
</dbReference>
<dbReference type="Proteomes" id="UP000706039">
    <property type="component" value="Unassembled WGS sequence"/>
</dbReference>
<accession>A0ABS7Q2D5</accession>
<gene>
    <name evidence="3" type="ORF">K7G82_29160</name>
</gene>
<dbReference type="Gene3D" id="3.40.50.720">
    <property type="entry name" value="NAD(P)-binding Rossmann-like Domain"/>
    <property type="match status" value="1"/>
</dbReference>
<evidence type="ECO:0000256" key="1">
    <source>
        <dbReference type="ARBA" id="ARBA00006484"/>
    </source>
</evidence>
<sequence length="266" mass="27905">MLTQTSPDPDAAGRAASNHYDFAGRVAVITGGAQGIGFGVAERILAGGGAVALWDWDGDVLESAGERIGPDAAALRQRVDVSDLAAVEAATRAAIDHFGRIDILINNAALVGPNVPTWDYPPQAFRDVVNVGLTGAFYCCRAIVPHMIEKGYGRIVNVSSIAGKEGNPNAVAYSSAKAGLLALTKSLGKELATHDISVNAVTPAFAKTSLSMTQSPQHIEYILSKIPRGRMLEIAEATSMICWLATEENSFTTAAVFDLSGGRATY</sequence>
<comment type="similarity">
    <text evidence="1 2">Belongs to the short-chain dehydrogenases/reductases (SDR) family.</text>
</comment>
<protein>
    <submittedName>
        <fullName evidence="3">SDR family oxidoreductase</fullName>
    </submittedName>
</protein>
<dbReference type="InterPro" id="IPR020904">
    <property type="entry name" value="Sc_DH/Rdtase_CS"/>
</dbReference>
<dbReference type="PANTHER" id="PTHR42760:SF129">
    <property type="entry name" value="OXIDOREDUCTASE"/>
    <property type="match status" value="1"/>
</dbReference>
<reference evidence="3 4" key="1">
    <citation type="submission" date="2021-08" db="EMBL/GenBank/DDBJ databases">
        <authorList>
            <person name="Tuo L."/>
        </authorList>
    </citation>
    <scope>NUCLEOTIDE SEQUENCE [LARGE SCALE GENOMIC DNA]</scope>
    <source>
        <strain evidence="3 4">JCM 31229</strain>
    </source>
</reference>
<dbReference type="InterPro" id="IPR002347">
    <property type="entry name" value="SDR_fam"/>
</dbReference>